<dbReference type="EMBL" id="BDGE01000036">
    <property type="protein sequence ID" value="GBE92386.1"/>
    <property type="molecule type" value="Genomic_DNA"/>
</dbReference>
<gene>
    <name evidence="1" type="ORF">NCWK1_2141</name>
</gene>
<keyword evidence="1" id="KW-0645">Protease</keyword>
<keyword evidence="1" id="KW-0378">Hydrolase</keyword>
<dbReference type="Proteomes" id="UP000236527">
    <property type="component" value="Unassembled WGS sequence"/>
</dbReference>
<dbReference type="AlphaFoldDB" id="A0A2H6LGW1"/>
<sequence length="82" mass="7393">MAASTATGSGATVGGGDGGVLSAATAVGGTATGCWLIPKASGCNRSNSGSGVTNGGACTGISGATVAATAAGAAAEWRLKPH</sequence>
<dbReference type="GO" id="GO:0008233">
    <property type="term" value="F:peptidase activity"/>
    <property type="evidence" value="ECO:0007669"/>
    <property type="project" value="UniProtKB-KW"/>
</dbReference>
<protein>
    <submittedName>
        <fullName evidence="1">CAAX protease</fullName>
    </submittedName>
</protein>
<keyword evidence="2" id="KW-1185">Reference proteome</keyword>
<evidence type="ECO:0000313" key="2">
    <source>
        <dbReference type="Proteomes" id="UP000236527"/>
    </source>
</evidence>
<proteinExistence type="predicted"/>
<reference evidence="2" key="1">
    <citation type="journal article" date="2018" name="Genome Announc.">
        <title>Draft Genome Sequence of the Nitrogen-Fixing and Hormogonia-Inducing Cyanobacterium Nostoc cycadae Strain WK-1, Isolated from the Coralloid Roots of Cycas revoluta.</title>
        <authorList>
            <person name="Kanesaki Y."/>
            <person name="Hirose M."/>
            <person name="Hirose Y."/>
            <person name="Fujisawa T."/>
            <person name="Nakamura Y."/>
            <person name="Watanabe S."/>
            <person name="Matsunaga S."/>
            <person name="Uchida H."/>
            <person name="Murakami A."/>
        </authorList>
    </citation>
    <scope>NUCLEOTIDE SEQUENCE [LARGE SCALE GENOMIC DNA]</scope>
    <source>
        <strain evidence="2">WK-1</strain>
    </source>
</reference>
<evidence type="ECO:0000313" key="1">
    <source>
        <dbReference type="EMBL" id="GBE92386.1"/>
    </source>
</evidence>
<organism evidence="1 2">
    <name type="scientific">Nostoc cycadae WK-1</name>
    <dbReference type="NCBI Taxonomy" id="1861711"/>
    <lineage>
        <taxon>Bacteria</taxon>
        <taxon>Bacillati</taxon>
        <taxon>Cyanobacteriota</taxon>
        <taxon>Cyanophyceae</taxon>
        <taxon>Nostocales</taxon>
        <taxon>Nostocaceae</taxon>
        <taxon>Nostoc</taxon>
    </lineage>
</organism>
<dbReference type="GO" id="GO:0006508">
    <property type="term" value="P:proteolysis"/>
    <property type="evidence" value="ECO:0007669"/>
    <property type="project" value="UniProtKB-KW"/>
</dbReference>
<accession>A0A2H6LGW1</accession>
<comment type="caution">
    <text evidence="1">The sequence shown here is derived from an EMBL/GenBank/DDBJ whole genome shotgun (WGS) entry which is preliminary data.</text>
</comment>
<name>A0A2H6LGW1_9NOSO</name>